<accession>A0A0C2HJR5</accession>
<dbReference type="AlphaFoldDB" id="A0A0C2HJR5"/>
<sequence>MKRIEITISVFALVVAITSASFSLYTYFQQQNIMYLEKIENIGKDYVGMMLNEHFIQINTKIVNIRAKHPNWSELEQTFEDDPQADNSCSGAGNLIDNYRRLYFERLSDLVKLYNSSRRKDEIKKIHMFSEELGMYTVTLIQAAEDVETNLSLYDNCLKKAQSRKR</sequence>
<organism evidence="2 3">
    <name type="scientific">Geoalkalibacter ferrihydriticus DSM 17813</name>
    <dbReference type="NCBI Taxonomy" id="1121915"/>
    <lineage>
        <taxon>Bacteria</taxon>
        <taxon>Pseudomonadati</taxon>
        <taxon>Thermodesulfobacteriota</taxon>
        <taxon>Desulfuromonadia</taxon>
        <taxon>Desulfuromonadales</taxon>
        <taxon>Geoalkalibacteraceae</taxon>
        <taxon>Geoalkalibacter</taxon>
    </lineage>
</organism>
<evidence type="ECO:0000256" key="1">
    <source>
        <dbReference type="SAM" id="Phobius"/>
    </source>
</evidence>
<feature type="transmembrane region" description="Helical" evidence="1">
    <location>
        <begin position="6"/>
        <end position="28"/>
    </location>
</feature>
<comment type="caution">
    <text evidence="2">The sequence shown here is derived from an EMBL/GenBank/DDBJ whole genome shotgun (WGS) entry which is preliminary data.</text>
</comment>
<reference evidence="2 3" key="1">
    <citation type="submission" date="2014-12" db="EMBL/GenBank/DDBJ databases">
        <title>Genomes of Geoalkalibacter ferrihydriticus and Geoalkalibacter subterraneus, two haloalkaliphilic metal-reducing members of the Geobacteraceae.</title>
        <authorList>
            <person name="Badalamenti J.P."/>
            <person name="Torres C.I."/>
            <person name="Krajmalnik-Brown R."/>
            <person name="Bond D.R."/>
        </authorList>
    </citation>
    <scope>NUCLEOTIDE SEQUENCE [LARGE SCALE GENOMIC DNA]</scope>
    <source>
        <strain evidence="2 3">DSM 17813</strain>
    </source>
</reference>
<protein>
    <submittedName>
        <fullName evidence="2">Uncharacterized protein</fullName>
    </submittedName>
</protein>
<name>A0A0C2HJR5_9BACT</name>
<dbReference type="RefSeq" id="WP_040095161.1">
    <property type="nucleotide sequence ID" value="NZ_JWJD01000001.1"/>
</dbReference>
<dbReference type="EMBL" id="JWJD01000001">
    <property type="protein sequence ID" value="KIH77306.1"/>
    <property type="molecule type" value="Genomic_DNA"/>
</dbReference>
<evidence type="ECO:0000313" key="3">
    <source>
        <dbReference type="Proteomes" id="UP000035068"/>
    </source>
</evidence>
<proteinExistence type="predicted"/>
<evidence type="ECO:0000313" key="2">
    <source>
        <dbReference type="EMBL" id="KIH77306.1"/>
    </source>
</evidence>
<keyword evidence="3" id="KW-1185">Reference proteome</keyword>
<keyword evidence="1" id="KW-1133">Transmembrane helix</keyword>
<dbReference type="Proteomes" id="UP000035068">
    <property type="component" value="Unassembled WGS sequence"/>
</dbReference>
<gene>
    <name evidence="2" type="ORF">GFER_00675</name>
</gene>
<keyword evidence="1" id="KW-0472">Membrane</keyword>
<keyword evidence="1" id="KW-0812">Transmembrane</keyword>